<keyword evidence="17" id="KW-1208">Phospholipid metabolism</keyword>
<evidence type="ECO:0000256" key="6">
    <source>
        <dbReference type="ARBA" id="ARBA00012487"/>
    </source>
</evidence>
<evidence type="ECO:0000256" key="15">
    <source>
        <dbReference type="ARBA" id="ARBA00023136"/>
    </source>
</evidence>
<comment type="pathway">
    <text evidence="3 18">Phospholipid metabolism; CDP-diacylglycerol biosynthesis; CDP-diacylglycerol from sn-glycerol 3-phosphate: step 3/3.</text>
</comment>
<name>A0ABY1PF10_9HYPH</name>
<keyword evidence="13 19" id="KW-1133">Transmembrane helix</keyword>
<evidence type="ECO:0000256" key="3">
    <source>
        <dbReference type="ARBA" id="ARBA00005119"/>
    </source>
</evidence>
<keyword evidence="14" id="KW-0443">Lipid metabolism</keyword>
<comment type="similarity">
    <text evidence="5 18">Belongs to the CDS family.</text>
</comment>
<evidence type="ECO:0000256" key="8">
    <source>
        <dbReference type="ARBA" id="ARBA00022475"/>
    </source>
</evidence>
<accession>A0ABY1PF10</accession>
<evidence type="ECO:0000256" key="2">
    <source>
        <dbReference type="ARBA" id="ARBA00004651"/>
    </source>
</evidence>
<feature type="transmembrane region" description="Helical" evidence="19">
    <location>
        <begin position="70"/>
        <end position="88"/>
    </location>
</feature>
<feature type="transmembrane region" description="Helical" evidence="19">
    <location>
        <begin position="45"/>
        <end position="63"/>
    </location>
</feature>
<comment type="pathway">
    <text evidence="4">Lipid metabolism.</text>
</comment>
<evidence type="ECO:0000256" key="17">
    <source>
        <dbReference type="ARBA" id="ARBA00023264"/>
    </source>
</evidence>
<evidence type="ECO:0000256" key="18">
    <source>
        <dbReference type="RuleBase" id="RU003938"/>
    </source>
</evidence>
<dbReference type="GO" id="GO:0016779">
    <property type="term" value="F:nucleotidyltransferase activity"/>
    <property type="evidence" value="ECO:0007669"/>
    <property type="project" value="UniProtKB-KW"/>
</dbReference>
<protein>
    <recommendedName>
        <fullName evidence="7 18">Phosphatidate cytidylyltransferase</fullName>
        <ecNumber evidence="6 18">2.7.7.41</ecNumber>
    </recommendedName>
</protein>
<feature type="transmembrane region" description="Helical" evidence="19">
    <location>
        <begin position="184"/>
        <end position="203"/>
    </location>
</feature>
<organism evidence="20 21">
    <name type="scientific">Roseibium denhamense</name>
    <dbReference type="NCBI Taxonomy" id="76305"/>
    <lineage>
        <taxon>Bacteria</taxon>
        <taxon>Pseudomonadati</taxon>
        <taxon>Pseudomonadota</taxon>
        <taxon>Alphaproteobacteria</taxon>
        <taxon>Hyphomicrobiales</taxon>
        <taxon>Stappiaceae</taxon>
        <taxon>Roseibium</taxon>
    </lineage>
</organism>
<feature type="transmembrane region" description="Helical" evidence="19">
    <location>
        <begin position="258"/>
        <end position="276"/>
    </location>
</feature>
<keyword evidence="12 18" id="KW-0548">Nucleotidyltransferase</keyword>
<evidence type="ECO:0000313" key="21">
    <source>
        <dbReference type="Proteomes" id="UP001157914"/>
    </source>
</evidence>
<evidence type="ECO:0000256" key="4">
    <source>
        <dbReference type="ARBA" id="ARBA00005189"/>
    </source>
</evidence>
<keyword evidence="9" id="KW-0444">Lipid biosynthesis</keyword>
<evidence type="ECO:0000256" key="9">
    <source>
        <dbReference type="ARBA" id="ARBA00022516"/>
    </source>
</evidence>
<keyword evidence="8" id="KW-1003">Cell membrane</keyword>
<keyword evidence="16" id="KW-0594">Phospholipid biosynthesis</keyword>
<feature type="transmembrane region" description="Helical" evidence="19">
    <location>
        <begin position="20"/>
        <end position="39"/>
    </location>
</feature>
<keyword evidence="21" id="KW-1185">Reference proteome</keyword>
<gene>
    <name evidence="20" type="ORF">SAMN06265374_3641</name>
</gene>
<keyword evidence="11 18" id="KW-0812">Transmembrane</keyword>
<evidence type="ECO:0000256" key="12">
    <source>
        <dbReference type="ARBA" id="ARBA00022695"/>
    </source>
</evidence>
<dbReference type="PANTHER" id="PTHR46382:SF1">
    <property type="entry name" value="PHOSPHATIDATE CYTIDYLYLTRANSFERASE"/>
    <property type="match status" value="1"/>
</dbReference>
<evidence type="ECO:0000256" key="13">
    <source>
        <dbReference type="ARBA" id="ARBA00022989"/>
    </source>
</evidence>
<evidence type="ECO:0000256" key="14">
    <source>
        <dbReference type="ARBA" id="ARBA00023098"/>
    </source>
</evidence>
<reference evidence="20 21" key="1">
    <citation type="submission" date="2017-05" db="EMBL/GenBank/DDBJ databases">
        <authorList>
            <person name="Varghese N."/>
            <person name="Submissions S."/>
        </authorList>
    </citation>
    <scope>NUCLEOTIDE SEQUENCE [LARGE SCALE GENOMIC DNA]</scope>
    <source>
        <strain evidence="20 21">DSM 15949</strain>
    </source>
</reference>
<dbReference type="PROSITE" id="PS01315">
    <property type="entry name" value="CDS"/>
    <property type="match status" value="1"/>
</dbReference>
<evidence type="ECO:0000256" key="1">
    <source>
        <dbReference type="ARBA" id="ARBA00001698"/>
    </source>
</evidence>
<comment type="subcellular location">
    <subcellularLocation>
        <location evidence="2">Cell membrane</location>
        <topology evidence="2">Multi-pass membrane protein</topology>
    </subcellularLocation>
</comment>
<keyword evidence="15 19" id="KW-0472">Membrane</keyword>
<dbReference type="EC" id="2.7.7.41" evidence="6 18"/>
<evidence type="ECO:0000256" key="16">
    <source>
        <dbReference type="ARBA" id="ARBA00023209"/>
    </source>
</evidence>
<evidence type="ECO:0000256" key="5">
    <source>
        <dbReference type="ARBA" id="ARBA00010185"/>
    </source>
</evidence>
<evidence type="ECO:0000256" key="11">
    <source>
        <dbReference type="ARBA" id="ARBA00022692"/>
    </source>
</evidence>
<comment type="caution">
    <text evidence="20">The sequence shown here is derived from an EMBL/GenBank/DDBJ whole genome shotgun (WGS) entry which is preliminary data.</text>
</comment>
<sequence>MNVDDVMAESASSQKKMSDLRLRLLSAVVLGPTVLFVTYWGGLPYSLLILVAVALFLWEWLTITGTGKTSTVAIAGYGALVAVLVAHVLGAVEYGLAAVAVAAAFAALGTGLSRSGRWAGEGILFSGLALIALLTIRTGSNGLLFAFFLLIVVWATDIFAYFVGRFVGGPKLWVRVSPKKTWSGAMGGLVFSVVLGTAIASAFGAVNLASWALLSAVLSVVSQGGDLLESAIKRRFSVKDSSRLIPGHGGIMDRIDGLVAAAIFAVILGLILGGSLSDPIAGLGLM</sequence>
<proteinExistence type="inferred from homology"/>
<comment type="catalytic activity">
    <reaction evidence="1 18">
        <text>a 1,2-diacyl-sn-glycero-3-phosphate + CTP + H(+) = a CDP-1,2-diacyl-sn-glycerol + diphosphate</text>
        <dbReference type="Rhea" id="RHEA:16229"/>
        <dbReference type="ChEBI" id="CHEBI:15378"/>
        <dbReference type="ChEBI" id="CHEBI:33019"/>
        <dbReference type="ChEBI" id="CHEBI:37563"/>
        <dbReference type="ChEBI" id="CHEBI:58332"/>
        <dbReference type="ChEBI" id="CHEBI:58608"/>
        <dbReference type="EC" id="2.7.7.41"/>
    </reaction>
</comment>
<feature type="transmembrane region" description="Helical" evidence="19">
    <location>
        <begin position="118"/>
        <end position="136"/>
    </location>
</feature>
<evidence type="ECO:0000313" key="20">
    <source>
        <dbReference type="EMBL" id="SMP33036.1"/>
    </source>
</evidence>
<evidence type="ECO:0000256" key="10">
    <source>
        <dbReference type="ARBA" id="ARBA00022679"/>
    </source>
</evidence>
<dbReference type="InterPro" id="IPR000374">
    <property type="entry name" value="PC_trans"/>
</dbReference>
<evidence type="ECO:0000256" key="7">
    <source>
        <dbReference type="ARBA" id="ARBA00019373"/>
    </source>
</evidence>
<dbReference type="PANTHER" id="PTHR46382">
    <property type="entry name" value="PHOSPHATIDATE CYTIDYLYLTRANSFERASE"/>
    <property type="match status" value="1"/>
</dbReference>
<evidence type="ECO:0000256" key="19">
    <source>
        <dbReference type="SAM" id="Phobius"/>
    </source>
</evidence>
<feature type="transmembrane region" description="Helical" evidence="19">
    <location>
        <begin position="142"/>
        <end position="163"/>
    </location>
</feature>
<dbReference type="Proteomes" id="UP001157914">
    <property type="component" value="Unassembled WGS sequence"/>
</dbReference>
<dbReference type="Pfam" id="PF01148">
    <property type="entry name" value="CTP_transf_1"/>
    <property type="match status" value="1"/>
</dbReference>
<keyword evidence="10 18" id="KW-0808">Transferase</keyword>
<dbReference type="EMBL" id="FXTT01000005">
    <property type="protein sequence ID" value="SMP33036.1"/>
    <property type="molecule type" value="Genomic_DNA"/>
</dbReference>